<organism evidence="2 3">
    <name type="scientific">Methylovorus glucosotrophus (strain SIP3-4)</name>
    <dbReference type="NCBI Taxonomy" id="582744"/>
    <lineage>
        <taxon>Bacteria</taxon>
        <taxon>Pseudomonadati</taxon>
        <taxon>Pseudomonadota</taxon>
        <taxon>Betaproteobacteria</taxon>
        <taxon>Nitrosomonadales</taxon>
        <taxon>Methylophilaceae</taxon>
        <taxon>Methylovorus</taxon>
    </lineage>
</organism>
<proteinExistence type="predicted"/>
<dbReference type="CDD" id="cd12108">
    <property type="entry name" value="Hr-like"/>
    <property type="match status" value="1"/>
</dbReference>
<dbReference type="PANTHER" id="PTHR35585:SF1">
    <property type="entry name" value="HHE DOMAIN PROTEIN (AFU_ORTHOLOGUE AFUA_4G00730)"/>
    <property type="match status" value="1"/>
</dbReference>
<dbReference type="OrthoDB" id="5512987at2"/>
<dbReference type="KEGG" id="mei:Msip34_2571"/>
<sequence>MTLPRQADATVKSTTRRTAQKKDVIEQLVDDHKNVKKLFKQYSKLAEKEDIEGKTLVANQICLELTVHARVEEEIFYPAARAAIHDDDLLNEAVVEHSTAKSLIGQIQSMNPSDPMYDAKMTVLSEYIDHHVEEEETEMFPKVKKAKVDLEELEAEVSKRRGQLMAEVVNAEGGIDIKKLKAAVQQAMPKH</sequence>
<reference evidence="3" key="1">
    <citation type="submission" date="2009-07" db="EMBL/GenBank/DDBJ databases">
        <title>Complete sequence of chromosome of Methylovorus sp. SIP3-4.</title>
        <authorList>
            <person name="Lucas S."/>
            <person name="Copeland A."/>
            <person name="Lapidus A."/>
            <person name="Glavina del Rio T."/>
            <person name="Tice H."/>
            <person name="Bruce D."/>
            <person name="Goodwin L."/>
            <person name="Pitluck S."/>
            <person name="Clum A."/>
            <person name="Larimer F."/>
            <person name="Land M."/>
            <person name="Hauser L."/>
            <person name="Kyrpides N."/>
            <person name="Mikhailova N."/>
            <person name="Kayluzhnaya M."/>
            <person name="Chistoserdova L."/>
        </authorList>
    </citation>
    <scope>NUCLEOTIDE SEQUENCE [LARGE SCALE GENOMIC DNA]</scope>
    <source>
        <strain evidence="3">SIP3-4</strain>
    </source>
</reference>
<evidence type="ECO:0000313" key="3">
    <source>
        <dbReference type="Proteomes" id="UP000002743"/>
    </source>
</evidence>
<dbReference type="Gene3D" id="1.20.120.520">
    <property type="entry name" value="nmb1532 protein domain like"/>
    <property type="match status" value="1"/>
</dbReference>
<dbReference type="RefSeq" id="WP_015831050.1">
    <property type="nucleotide sequence ID" value="NC_012969.1"/>
</dbReference>
<dbReference type="PANTHER" id="PTHR35585">
    <property type="entry name" value="HHE DOMAIN PROTEIN (AFU_ORTHOLOGUE AFUA_4G00730)"/>
    <property type="match status" value="1"/>
</dbReference>
<name>C6XB38_METGS</name>
<dbReference type="HOGENOM" id="CLU_079417_6_0_4"/>
<accession>C6XB38</accession>
<reference evidence="2 3" key="2">
    <citation type="journal article" date="2011" name="J. Bacteriol.">
        <title>Genomes of three methylotrophs from a single niche uncover genetic and metabolic divergence of Methylophilaceae.</title>
        <authorList>
            <person name="Lapidus A."/>
            <person name="Clum A."/>
            <person name="Labutti K."/>
            <person name="Kaluzhnaya M.G."/>
            <person name="Lim S."/>
            <person name="Beck D.A."/>
            <person name="Glavina Del Rio T."/>
            <person name="Nolan M."/>
            <person name="Mavromatis K."/>
            <person name="Huntemann M."/>
            <person name="Lucas S."/>
            <person name="Lidstrom M.E."/>
            <person name="Ivanova N."/>
            <person name="Chistoserdova L."/>
        </authorList>
    </citation>
    <scope>NUCLEOTIDE SEQUENCE [LARGE SCALE GENOMIC DNA]</scope>
    <source>
        <strain evidence="2 3">SIP3-4</strain>
    </source>
</reference>
<keyword evidence="3" id="KW-1185">Reference proteome</keyword>
<evidence type="ECO:0000313" key="2">
    <source>
        <dbReference type="EMBL" id="ACT51808.1"/>
    </source>
</evidence>
<dbReference type="STRING" id="582744.Msip34_2571"/>
<gene>
    <name evidence="2" type="ordered locus">Msip34_2571</name>
</gene>
<protein>
    <submittedName>
        <fullName evidence="2">Hemerythrin HHE cation binding domain protein</fullName>
    </submittedName>
</protein>
<evidence type="ECO:0000259" key="1">
    <source>
        <dbReference type="Pfam" id="PF01814"/>
    </source>
</evidence>
<dbReference type="EMBL" id="CP001674">
    <property type="protein sequence ID" value="ACT51808.1"/>
    <property type="molecule type" value="Genomic_DNA"/>
</dbReference>
<feature type="domain" description="Hemerythrin-like" evidence="1">
    <location>
        <begin position="24"/>
        <end position="143"/>
    </location>
</feature>
<dbReference type="Pfam" id="PF01814">
    <property type="entry name" value="Hemerythrin"/>
    <property type="match status" value="1"/>
</dbReference>
<dbReference type="eggNOG" id="COG5592">
    <property type="taxonomic scope" value="Bacteria"/>
</dbReference>
<dbReference type="AlphaFoldDB" id="C6XB38"/>
<dbReference type="Proteomes" id="UP000002743">
    <property type="component" value="Chromosome"/>
</dbReference>
<dbReference type="InterPro" id="IPR012312">
    <property type="entry name" value="Hemerythrin-like"/>
</dbReference>